<dbReference type="PANTHER" id="PTHR33627">
    <property type="entry name" value="TRANSPOSASE"/>
    <property type="match status" value="1"/>
</dbReference>
<dbReference type="PANTHER" id="PTHR33627:SF1">
    <property type="entry name" value="TRANSPOSASE"/>
    <property type="match status" value="1"/>
</dbReference>
<dbReference type="RefSeq" id="WP_053055492.1">
    <property type="nucleotide sequence ID" value="NZ_LBDA02000071.1"/>
</dbReference>
<proteinExistence type="predicted"/>
<dbReference type="Proteomes" id="UP000034838">
    <property type="component" value="Unassembled WGS sequence"/>
</dbReference>
<dbReference type="AlphaFoldDB" id="A0A1J4PVD1"/>
<dbReference type="InterPro" id="IPR012337">
    <property type="entry name" value="RNaseH-like_sf"/>
</dbReference>
<evidence type="ECO:0000313" key="2">
    <source>
        <dbReference type="EMBL" id="OIK24252.1"/>
    </source>
</evidence>
<evidence type="ECO:0000313" key="3">
    <source>
        <dbReference type="Proteomes" id="UP000034838"/>
    </source>
</evidence>
<accession>A0A1J4PVD1</accession>
<dbReference type="SUPFAM" id="SSF53098">
    <property type="entry name" value="Ribonuclease H-like"/>
    <property type="match status" value="1"/>
</dbReference>
<keyword evidence="3" id="KW-1185">Reference proteome</keyword>
<dbReference type="InterPro" id="IPR038721">
    <property type="entry name" value="IS701-like_DDE_dom"/>
</dbReference>
<organism evidence="2 3">
    <name type="scientific">Streptomyces malaysiense</name>
    <dbReference type="NCBI Taxonomy" id="1428626"/>
    <lineage>
        <taxon>Bacteria</taxon>
        <taxon>Bacillati</taxon>
        <taxon>Actinomycetota</taxon>
        <taxon>Actinomycetes</taxon>
        <taxon>Kitasatosporales</taxon>
        <taxon>Streptomycetaceae</taxon>
        <taxon>Streptomyces</taxon>
    </lineage>
</organism>
<dbReference type="InterPro" id="IPR039365">
    <property type="entry name" value="IS701-like"/>
</dbReference>
<comment type="caution">
    <text evidence="2">The sequence shown here is derived from an EMBL/GenBank/DDBJ whole genome shotgun (WGS) entry which is preliminary data.</text>
</comment>
<name>A0A1J4PVD1_9ACTN</name>
<feature type="domain" description="Transposase IS701-like DDE" evidence="1">
    <location>
        <begin position="9"/>
        <end position="173"/>
    </location>
</feature>
<reference evidence="2" key="1">
    <citation type="submission" date="2016-10" db="EMBL/GenBank/DDBJ databases">
        <title>Genome sequence of Streptomyces malaysiense MUSC 136.</title>
        <authorList>
            <person name="Lee L.-H."/>
            <person name="Ser H.-L."/>
        </authorList>
    </citation>
    <scope>NUCLEOTIDE SEQUENCE [LARGE SCALE GENOMIC DNA]</scope>
    <source>
        <strain evidence="2">MUSC 136</strain>
    </source>
</reference>
<evidence type="ECO:0000259" key="1">
    <source>
        <dbReference type="Pfam" id="PF13546"/>
    </source>
</evidence>
<protein>
    <recommendedName>
        <fullName evidence="1">Transposase IS701-like DDE domain-containing protein</fullName>
    </recommendedName>
</protein>
<dbReference type="EMBL" id="LBDA02000071">
    <property type="protein sequence ID" value="OIK24252.1"/>
    <property type="molecule type" value="Genomic_DNA"/>
</dbReference>
<sequence length="283" mass="31413">MTFFRFHLARDHLAVWTAGELTDDEAVLVVDETGDEKSSTDCVGASHQYSGALGGVGLCQVAVHLAYDSVHGHALIDRQLYLPAAWAEDEECRLLRHVPDEITFATKPQLAAAMLHRARELGLAARWFTGDEVYGSQELRRTARTVGFDYTLAVKAAHRATTAVGRFTATQRAAKVPARAGLDQGQVTCWTSWMRWSLVSLFAAAVLAVTHARTRTADAARHSLELAPASVRELLAILRIIALPQPRRDRDHILHRSAWRRHHQHQATEAHRRWNNITAAAAT</sequence>
<dbReference type="Pfam" id="PF13546">
    <property type="entry name" value="DDE_5"/>
    <property type="match status" value="1"/>
</dbReference>
<gene>
    <name evidence="2" type="ORF">VT52_027595</name>
</gene>